<protein>
    <submittedName>
        <fullName evidence="1">Uncharacterized protein</fullName>
    </submittedName>
</protein>
<gene>
    <name evidence="1" type="ORF">CI610_03613</name>
</gene>
<proteinExistence type="predicted"/>
<name>A0A2H9T2L8_9ZZZZ</name>
<organism evidence="1">
    <name type="scientific">invertebrate metagenome</name>
    <dbReference type="NCBI Taxonomy" id="1711999"/>
    <lineage>
        <taxon>unclassified sequences</taxon>
        <taxon>metagenomes</taxon>
        <taxon>organismal metagenomes</taxon>
    </lineage>
</organism>
<comment type="caution">
    <text evidence="1">The sequence shown here is derived from an EMBL/GenBank/DDBJ whole genome shotgun (WGS) entry which is preliminary data.</text>
</comment>
<evidence type="ECO:0000313" key="1">
    <source>
        <dbReference type="EMBL" id="PJE77465.1"/>
    </source>
</evidence>
<dbReference type="AlphaFoldDB" id="A0A2H9T2L8"/>
<sequence length="34" mass="3936">MKKQKIKEVVVKYFVDSGIFEETFSDAMADPVVR</sequence>
<dbReference type="EMBL" id="NSIT01000582">
    <property type="protein sequence ID" value="PJE77465.1"/>
    <property type="molecule type" value="Genomic_DNA"/>
</dbReference>
<reference evidence="1" key="1">
    <citation type="journal article" date="2017" name="Appl. Environ. Microbiol.">
        <title>Molecular characterization of an Endozoicomonas-like organism causing infection in king scallop Pecten maximus L.</title>
        <authorList>
            <person name="Cano I."/>
            <person name="van Aerle R."/>
            <person name="Ross S."/>
            <person name="Verner-Jeffreys D.W."/>
            <person name="Paley R.K."/>
            <person name="Rimmer G."/>
            <person name="Ryder D."/>
            <person name="Hooper P."/>
            <person name="Stone D."/>
            <person name="Feist S.W."/>
        </authorList>
    </citation>
    <scope>NUCLEOTIDE SEQUENCE</scope>
</reference>
<accession>A0A2H9T2L8</accession>